<evidence type="ECO:0000256" key="6">
    <source>
        <dbReference type="ARBA" id="ARBA00022771"/>
    </source>
</evidence>
<reference evidence="12" key="3">
    <citation type="submission" date="2025-09" db="UniProtKB">
        <authorList>
            <consortium name="Ensembl"/>
        </authorList>
    </citation>
    <scope>IDENTIFICATION</scope>
</reference>
<dbReference type="PANTHER" id="PTHR12622">
    <property type="entry name" value="DELTEX-RELATED"/>
    <property type="match status" value="1"/>
</dbReference>
<dbReference type="InterPro" id="IPR017907">
    <property type="entry name" value="Znf_RING_CS"/>
</dbReference>
<dbReference type="Pfam" id="PF13923">
    <property type="entry name" value="zf-C3HC4_2"/>
    <property type="match status" value="1"/>
</dbReference>
<evidence type="ECO:0000256" key="10">
    <source>
        <dbReference type="SAM" id="MobiDB-lite"/>
    </source>
</evidence>
<evidence type="ECO:0000256" key="4">
    <source>
        <dbReference type="ARBA" id="ARBA00022679"/>
    </source>
</evidence>
<evidence type="ECO:0000313" key="13">
    <source>
        <dbReference type="Proteomes" id="UP000314982"/>
    </source>
</evidence>
<comment type="pathway">
    <text evidence="2 9">Protein modification; protein ubiquitination.</text>
</comment>
<comment type="catalytic activity">
    <reaction evidence="1 9">
        <text>S-ubiquitinyl-[E2 ubiquitin-conjugating enzyme]-L-cysteine + [acceptor protein]-L-lysine = [E2 ubiquitin-conjugating enzyme]-L-cysteine + N(6)-ubiquitinyl-[acceptor protein]-L-lysine.</text>
        <dbReference type="EC" id="2.3.2.27"/>
    </reaction>
</comment>
<evidence type="ECO:0000259" key="11">
    <source>
        <dbReference type="PROSITE" id="PS50089"/>
    </source>
</evidence>
<dbReference type="Proteomes" id="UP000314982">
    <property type="component" value="Unassembled WGS sequence"/>
</dbReference>
<dbReference type="InterPro" id="IPR039396">
    <property type="entry name" value="Deltex_C"/>
</dbReference>
<keyword evidence="6 8" id="KW-0863">Zinc-finger</keyword>
<evidence type="ECO:0000256" key="3">
    <source>
        <dbReference type="ARBA" id="ARBA00009413"/>
    </source>
</evidence>
<dbReference type="GO" id="GO:0016567">
    <property type="term" value="P:protein ubiquitination"/>
    <property type="evidence" value="ECO:0007669"/>
    <property type="project" value="UniProtKB-UniRule"/>
</dbReference>
<dbReference type="SUPFAM" id="SSF57850">
    <property type="entry name" value="RING/U-box"/>
    <property type="match status" value="1"/>
</dbReference>
<dbReference type="GeneTree" id="ENSGT00940000154578"/>
<dbReference type="InterPro" id="IPR001841">
    <property type="entry name" value="Znf_RING"/>
</dbReference>
<evidence type="ECO:0000313" key="12">
    <source>
        <dbReference type="Ensembl" id="ENSHHUP00000015047.1"/>
    </source>
</evidence>
<dbReference type="UniPathway" id="UPA00143"/>
<dbReference type="Pfam" id="PF18102">
    <property type="entry name" value="DTC"/>
    <property type="match status" value="1"/>
</dbReference>
<reference evidence="13" key="1">
    <citation type="submission" date="2018-06" db="EMBL/GenBank/DDBJ databases">
        <title>Genome assembly of Danube salmon.</title>
        <authorList>
            <person name="Macqueen D.J."/>
            <person name="Gundappa M.K."/>
        </authorList>
    </citation>
    <scope>NUCLEOTIDE SEQUENCE [LARGE SCALE GENOMIC DNA]</scope>
</reference>
<dbReference type="EC" id="2.3.2.27" evidence="9"/>
<dbReference type="GO" id="GO:0007219">
    <property type="term" value="P:Notch signaling pathway"/>
    <property type="evidence" value="ECO:0007669"/>
    <property type="project" value="InterPro"/>
</dbReference>
<keyword evidence="7 9" id="KW-0862">Zinc</keyword>
<evidence type="ECO:0000256" key="7">
    <source>
        <dbReference type="ARBA" id="ARBA00022833"/>
    </source>
</evidence>
<dbReference type="GO" id="GO:0005737">
    <property type="term" value="C:cytoplasm"/>
    <property type="evidence" value="ECO:0007669"/>
    <property type="project" value="UniProtKB-SubCell"/>
</dbReference>
<feature type="compositionally biased region" description="Polar residues" evidence="10">
    <location>
        <begin position="26"/>
        <end position="39"/>
    </location>
</feature>
<dbReference type="AlphaFoldDB" id="A0A4W5KFR3"/>
<dbReference type="SMART" id="SM00184">
    <property type="entry name" value="RING"/>
    <property type="match status" value="1"/>
</dbReference>
<dbReference type="InterPro" id="IPR039398">
    <property type="entry name" value="Deltex_fam"/>
</dbReference>
<proteinExistence type="inferred from homology"/>
<dbReference type="PROSITE" id="PS50089">
    <property type="entry name" value="ZF_RING_2"/>
    <property type="match status" value="1"/>
</dbReference>
<evidence type="ECO:0000256" key="9">
    <source>
        <dbReference type="RuleBase" id="RU367105"/>
    </source>
</evidence>
<feature type="domain" description="RING-type" evidence="11">
    <location>
        <begin position="486"/>
        <end position="525"/>
    </location>
</feature>
<dbReference type="GO" id="GO:0008270">
    <property type="term" value="F:zinc ion binding"/>
    <property type="evidence" value="ECO:0007669"/>
    <property type="project" value="UniProtKB-KW"/>
</dbReference>
<comment type="subcellular location">
    <subcellularLocation>
        <location evidence="9">Cytoplasm</location>
    </subcellularLocation>
</comment>
<protein>
    <recommendedName>
        <fullName evidence="9">E3 ubiquitin-protein ligase</fullName>
        <ecNumber evidence="9">2.3.2.27</ecNumber>
    </recommendedName>
</protein>
<accession>A0A4W5KFR3</accession>
<dbReference type="GO" id="GO:0061630">
    <property type="term" value="F:ubiquitin protein ligase activity"/>
    <property type="evidence" value="ECO:0007669"/>
    <property type="project" value="UniProtKB-UniRule"/>
</dbReference>
<dbReference type="Gene3D" id="3.30.390.130">
    <property type="match status" value="1"/>
</dbReference>
<evidence type="ECO:0000256" key="2">
    <source>
        <dbReference type="ARBA" id="ARBA00004906"/>
    </source>
</evidence>
<dbReference type="STRING" id="62062.ENSHHUP00000015047"/>
<keyword evidence="13" id="KW-1185">Reference proteome</keyword>
<sequence length="665" mass="73685">MTFKVKDKGKINATVTFHRAAPKPNLWTQTPQSKLSSTDVPPPSPIPQDASRIPQDVKIPIILSARVDLNGFSPEAQVILRTRFSQYLSSHHSLTMTGNFEEVEQFYTEVTKVMKETEAKSMLGSGGAAVAPFIAQKEMKTYGDCGLEEVKVPLILFAYLNQAYRKDMERIEKNNGVKINSEVLVSIQENMQEIVRNPTKASQEFIDIVQKCIGDFESVFSPLTHMDPGDLVNMLKSIQNEETRLVINVSANGCNVLGPKQSMVAVRKAFGVGHNSTVKASEFAGGSGRRSTEIPQKIVMDIKDPLVSDGLSMDPAHWNLMKTAFDETIKAIQSKFGVVFMDNPFRGMVRVKTRPIMSQHAASLESHAIRALMHLYQKVATSTMSCYLLDTTQAKTVGDMLGRICSRHPCVLAGENYGPWRLIGLPQHLGPAVKELEEKLGGPVFKEEDKQKIRYLEDYRSNAGAAKGGVAGARGGAIGGAEEEKCPICMDTLTDKEKLSCSHEFCKECLRRSVENLGAICPLCKDVFGMVEGQQPDGTMIWRLDKATLSGFHDCGRIVISYDIPHGQQTKKHPNPGKYFHGTQRTAYLPDNDEGKEVLKLLKKAFDQKLIFTVGTSRTTGTDDCVTWNDIHHKTRPDGGAQNFGYPDPDYLRRVKDELKAKGIK</sequence>
<dbReference type="InterPro" id="IPR039399">
    <property type="entry name" value="Deltex_C_sf"/>
</dbReference>
<keyword evidence="9" id="KW-0963">Cytoplasm</keyword>
<feature type="region of interest" description="Disordered" evidence="10">
    <location>
        <begin position="22"/>
        <end position="51"/>
    </location>
</feature>
<dbReference type="Ensembl" id="ENSHHUT00000015568.1">
    <property type="protein sequence ID" value="ENSHHUP00000015047.1"/>
    <property type="gene ID" value="ENSHHUG00000009331.1"/>
</dbReference>
<name>A0A4W5KFR3_9TELE</name>
<reference evidence="12" key="2">
    <citation type="submission" date="2025-08" db="UniProtKB">
        <authorList>
            <consortium name="Ensembl"/>
        </authorList>
    </citation>
    <scope>IDENTIFICATION</scope>
</reference>
<organism evidence="12 13">
    <name type="scientific">Hucho hucho</name>
    <name type="common">huchen</name>
    <dbReference type="NCBI Taxonomy" id="62062"/>
    <lineage>
        <taxon>Eukaryota</taxon>
        <taxon>Metazoa</taxon>
        <taxon>Chordata</taxon>
        <taxon>Craniata</taxon>
        <taxon>Vertebrata</taxon>
        <taxon>Euteleostomi</taxon>
        <taxon>Actinopterygii</taxon>
        <taxon>Neopterygii</taxon>
        <taxon>Teleostei</taxon>
        <taxon>Protacanthopterygii</taxon>
        <taxon>Salmoniformes</taxon>
        <taxon>Salmonidae</taxon>
        <taxon>Salmoninae</taxon>
        <taxon>Hucho</taxon>
    </lineage>
</organism>
<comment type="similarity">
    <text evidence="3 9">Belongs to the Deltex family.</text>
</comment>
<dbReference type="InterPro" id="IPR013083">
    <property type="entry name" value="Znf_RING/FYVE/PHD"/>
</dbReference>
<evidence type="ECO:0000256" key="1">
    <source>
        <dbReference type="ARBA" id="ARBA00000900"/>
    </source>
</evidence>
<evidence type="ECO:0000256" key="8">
    <source>
        <dbReference type="PROSITE-ProRule" id="PRU00175"/>
    </source>
</evidence>
<keyword evidence="4 9" id="KW-0808">Transferase</keyword>
<keyword evidence="5 9" id="KW-0479">Metal-binding</keyword>
<evidence type="ECO:0000256" key="5">
    <source>
        <dbReference type="ARBA" id="ARBA00022723"/>
    </source>
</evidence>
<dbReference type="PROSITE" id="PS00518">
    <property type="entry name" value="ZF_RING_1"/>
    <property type="match status" value="1"/>
</dbReference>
<dbReference type="CDD" id="cd09633">
    <property type="entry name" value="Deltex_C"/>
    <property type="match status" value="1"/>
</dbReference>
<dbReference type="Gene3D" id="3.30.40.10">
    <property type="entry name" value="Zinc/RING finger domain, C3HC4 (zinc finger)"/>
    <property type="match status" value="1"/>
</dbReference>